<organism evidence="4 5">
    <name type="scientific">Nitrospira defluvii</name>
    <dbReference type="NCBI Taxonomy" id="330214"/>
    <lineage>
        <taxon>Bacteria</taxon>
        <taxon>Pseudomonadati</taxon>
        <taxon>Nitrospirota</taxon>
        <taxon>Nitrospiria</taxon>
        <taxon>Nitrospirales</taxon>
        <taxon>Nitrospiraceae</taxon>
        <taxon>Nitrospira</taxon>
    </lineage>
</organism>
<reference evidence="4 5" key="1">
    <citation type="journal article" date="2010" name="Proc. Natl. Acad. Sci. U.S.A.">
        <title>A Nitrospira metagenome illuminates the physiology and evolution of globally important nitrite-oxidizing bacteria.</title>
        <authorList>
            <person name="Lucker S."/>
            <person name="Wagner M."/>
            <person name="Maixner F."/>
            <person name="Pelletier E."/>
            <person name="Koch H."/>
            <person name="Vacherie B."/>
            <person name="Rattei T."/>
            <person name="Sinninghe Damste J."/>
            <person name="Spieck E."/>
            <person name="Le Paslier D."/>
            <person name="Daims H."/>
        </authorList>
    </citation>
    <scope>NUCLEOTIDE SEQUENCE [LARGE SCALE GENOMIC DNA]</scope>
</reference>
<dbReference type="PANTHER" id="PTHR32089">
    <property type="entry name" value="METHYL-ACCEPTING CHEMOTAXIS PROTEIN MCPB"/>
    <property type="match status" value="1"/>
</dbReference>
<dbReference type="PROSITE" id="PS50111">
    <property type="entry name" value="CHEMOTAXIS_TRANSDUC_2"/>
    <property type="match status" value="1"/>
</dbReference>
<dbReference type="EMBL" id="FP929003">
    <property type="protein sequence ID" value="CBK42072.1"/>
    <property type="molecule type" value="Genomic_DNA"/>
</dbReference>
<dbReference type="SUPFAM" id="SSF58104">
    <property type="entry name" value="Methyl-accepting chemotaxis protein (MCP) signaling domain"/>
    <property type="match status" value="1"/>
</dbReference>
<dbReference type="eggNOG" id="COG0840">
    <property type="taxonomic scope" value="Bacteria"/>
</dbReference>
<dbReference type="STRING" id="330214.NIDE2359"/>
<dbReference type="GO" id="GO:0016020">
    <property type="term" value="C:membrane"/>
    <property type="evidence" value="ECO:0007669"/>
    <property type="project" value="InterPro"/>
</dbReference>
<keyword evidence="1 2" id="KW-0807">Transducer</keyword>
<dbReference type="KEGG" id="nde:NIDE2359"/>
<evidence type="ECO:0000313" key="5">
    <source>
        <dbReference type="Proteomes" id="UP000001660"/>
    </source>
</evidence>
<dbReference type="InterPro" id="IPR004089">
    <property type="entry name" value="MCPsignal_dom"/>
</dbReference>
<protein>
    <submittedName>
        <fullName evidence="4">Putative Methyl-accepting chemotaxis protein</fullName>
    </submittedName>
</protein>
<sequence length="371" mass="40433">MMSYLSVSLGAFFAGTCIAWMWCQRQTASAKRALQATHDAMLKEQAERTAAWEQLGQSTIPLVAVLNAQMKSVISQTEQAATDLGQRFSMIASRATVQAKESTHLFGDGEMSLDTVLKTTDTMLEGFVGDVMKSSEMALQIATIMDEVERSTKAITGMIGEIEFIADQTRLLALNAAIEAARAGEHGRGFAVVADEVTKLANRSGQAASSINSLVMDVQKNTTLAMGTVESLASVDLSKTLSIKHRLDTMTRDLAERNNTLKSAVMNSKSHADELARDVGQIIMALQFQDITRQKLEHVIEPLTEVRAVMDALIQGFPQEQVAAKMDFLTKLDRSYTMEDERAVFHQAATGYVPAPSQESAPSEDANVTLF</sequence>
<dbReference type="Pfam" id="PF00015">
    <property type="entry name" value="MCPsignal"/>
    <property type="match status" value="1"/>
</dbReference>
<evidence type="ECO:0000256" key="1">
    <source>
        <dbReference type="ARBA" id="ARBA00023224"/>
    </source>
</evidence>
<evidence type="ECO:0000313" key="4">
    <source>
        <dbReference type="EMBL" id="CBK42072.1"/>
    </source>
</evidence>
<gene>
    <name evidence="4" type="ORF">NIDE2359</name>
</gene>
<keyword evidence="5" id="KW-1185">Reference proteome</keyword>
<dbReference type="Proteomes" id="UP000001660">
    <property type="component" value="Chromosome"/>
</dbReference>
<dbReference type="SMART" id="SM00283">
    <property type="entry name" value="MA"/>
    <property type="match status" value="1"/>
</dbReference>
<evidence type="ECO:0000259" key="3">
    <source>
        <dbReference type="PROSITE" id="PS50111"/>
    </source>
</evidence>
<dbReference type="HOGENOM" id="CLU_043262_0_0_0"/>
<dbReference type="GO" id="GO:0007165">
    <property type="term" value="P:signal transduction"/>
    <property type="evidence" value="ECO:0007669"/>
    <property type="project" value="UniProtKB-KW"/>
</dbReference>
<dbReference type="Gene3D" id="1.10.287.950">
    <property type="entry name" value="Methyl-accepting chemotaxis protein"/>
    <property type="match status" value="1"/>
</dbReference>
<dbReference type="OrthoDB" id="5292315at2"/>
<dbReference type="PANTHER" id="PTHR32089:SF112">
    <property type="entry name" value="LYSOZYME-LIKE PROTEIN-RELATED"/>
    <property type="match status" value="1"/>
</dbReference>
<accession>D8PFN5</accession>
<name>D8PFN5_9BACT</name>
<evidence type="ECO:0000256" key="2">
    <source>
        <dbReference type="PROSITE-ProRule" id="PRU00284"/>
    </source>
</evidence>
<proteinExistence type="predicted"/>
<feature type="domain" description="Methyl-accepting transducer" evidence="3">
    <location>
        <begin position="92"/>
        <end position="231"/>
    </location>
</feature>
<dbReference type="AlphaFoldDB" id="D8PFN5"/>